<dbReference type="Pfam" id="PF01395">
    <property type="entry name" value="PBP_GOBP"/>
    <property type="match status" value="1"/>
</dbReference>
<proteinExistence type="predicted"/>
<dbReference type="CDD" id="cd23992">
    <property type="entry name" value="PBP_GOBP"/>
    <property type="match status" value="1"/>
</dbReference>
<gene>
    <name evidence="1" type="ORF">Cfor_05425</name>
</gene>
<evidence type="ECO:0000313" key="1">
    <source>
        <dbReference type="EMBL" id="GFG37022.1"/>
    </source>
</evidence>
<dbReference type="InterPro" id="IPR006170">
    <property type="entry name" value="PBP/GOBP"/>
</dbReference>
<protein>
    <recommendedName>
        <fullName evidence="3">Odorant binding protein</fullName>
    </recommendedName>
</protein>
<name>A0A6L2Q0D3_COPFO</name>
<dbReference type="SUPFAM" id="SSF47565">
    <property type="entry name" value="Insect pheromone/odorant-binding proteins"/>
    <property type="match status" value="1"/>
</dbReference>
<dbReference type="OrthoDB" id="8184571at2759"/>
<dbReference type="AlphaFoldDB" id="A0A6L2Q0D3"/>
<reference evidence="2" key="1">
    <citation type="submission" date="2020-01" db="EMBL/GenBank/DDBJ databases">
        <title>Draft genome sequence of the Termite Coptotermes fromosanus.</title>
        <authorList>
            <person name="Itakura S."/>
            <person name="Yosikawa Y."/>
            <person name="Umezawa K."/>
        </authorList>
    </citation>
    <scope>NUCLEOTIDE SEQUENCE [LARGE SCALE GENOMIC DNA]</scope>
</reference>
<dbReference type="InParanoid" id="A0A6L2Q0D3"/>
<evidence type="ECO:0000313" key="2">
    <source>
        <dbReference type="Proteomes" id="UP000502823"/>
    </source>
</evidence>
<dbReference type="Gene3D" id="1.10.238.20">
    <property type="entry name" value="Pheromone/general odorant binding protein domain"/>
    <property type="match status" value="1"/>
</dbReference>
<sequence>MDMKEVMNKCNESNPIDPDYVTFSENVLINSNLRGSYYEGSCTDNGPDCLYACPCSYLEELNMTGSFPDENVKSAKCFIRCMFMETGLMDSEGNLIADKLKDAFKNHQEPAVNKVADLEKFLDTCVTKSGEIK</sequence>
<dbReference type="GO" id="GO:0005549">
    <property type="term" value="F:odorant binding"/>
    <property type="evidence" value="ECO:0007669"/>
    <property type="project" value="InterPro"/>
</dbReference>
<dbReference type="Proteomes" id="UP000502823">
    <property type="component" value="Unassembled WGS sequence"/>
</dbReference>
<organism evidence="1 2">
    <name type="scientific">Coptotermes formosanus</name>
    <name type="common">Formosan subterranean termite</name>
    <dbReference type="NCBI Taxonomy" id="36987"/>
    <lineage>
        <taxon>Eukaryota</taxon>
        <taxon>Metazoa</taxon>
        <taxon>Ecdysozoa</taxon>
        <taxon>Arthropoda</taxon>
        <taxon>Hexapoda</taxon>
        <taxon>Insecta</taxon>
        <taxon>Pterygota</taxon>
        <taxon>Neoptera</taxon>
        <taxon>Polyneoptera</taxon>
        <taxon>Dictyoptera</taxon>
        <taxon>Blattodea</taxon>
        <taxon>Blattoidea</taxon>
        <taxon>Termitoidae</taxon>
        <taxon>Rhinotermitidae</taxon>
        <taxon>Coptotermes</taxon>
    </lineage>
</organism>
<dbReference type="InterPro" id="IPR036728">
    <property type="entry name" value="PBP_GOBP_sf"/>
</dbReference>
<comment type="caution">
    <text evidence="1">The sequence shown here is derived from an EMBL/GenBank/DDBJ whole genome shotgun (WGS) entry which is preliminary data.</text>
</comment>
<dbReference type="EMBL" id="BLKM01012573">
    <property type="protein sequence ID" value="GFG37022.1"/>
    <property type="molecule type" value="Genomic_DNA"/>
</dbReference>
<keyword evidence="2" id="KW-1185">Reference proteome</keyword>
<accession>A0A6L2Q0D3</accession>
<evidence type="ECO:0008006" key="3">
    <source>
        <dbReference type="Google" id="ProtNLM"/>
    </source>
</evidence>